<proteinExistence type="predicted"/>
<sequence length="68" mass="7446">MMFGRRGVLSTPCAEYHQRVCSAHPYKPMVNIKLAGCTLSQKSVLGQITFAFCGSQAIKQNWGVVDAL</sequence>
<protein>
    <submittedName>
        <fullName evidence="1">Uncharacterized protein</fullName>
    </submittedName>
</protein>
<reference evidence="2" key="1">
    <citation type="submission" date="2017-03" db="EMBL/GenBank/DDBJ databases">
        <title>Draft genome sequence of Moraxella equi CCUG 4950T type strain.</title>
        <authorList>
            <person name="Salva-Serra F."/>
            <person name="Engstrom-Jakobsson H."/>
            <person name="Thorell K."/>
            <person name="Jaen-Luchoro D."/>
            <person name="Gonzales-Siles L."/>
            <person name="Karlsson R."/>
            <person name="Yazdan S."/>
            <person name="Boulund F."/>
            <person name="Johnning A."/>
            <person name="Engstrand L."/>
            <person name="Kristiansson E."/>
            <person name="Moore E."/>
        </authorList>
    </citation>
    <scope>NUCLEOTIDE SEQUENCE [LARGE SCALE GENOMIC DNA]</scope>
    <source>
        <strain evidence="2">CCUG 4441</strain>
    </source>
</reference>
<organism evidence="1 2">
    <name type="scientific">Moraxella lacunata</name>
    <dbReference type="NCBI Taxonomy" id="477"/>
    <lineage>
        <taxon>Bacteria</taxon>
        <taxon>Pseudomonadati</taxon>
        <taxon>Pseudomonadota</taxon>
        <taxon>Gammaproteobacteria</taxon>
        <taxon>Moraxellales</taxon>
        <taxon>Moraxellaceae</taxon>
        <taxon>Moraxella</taxon>
    </lineage>
</organism>
<accession>A0A1V4GXS6</accession>
<dbReference type="Proteomes" id="UP000191025">
    <property type="component" value="Unassembled WGS sequence"/>
</dbReference>
<evidence type="ECO:0000313" key="1">
    <source>
        <dbReference type="EMBL" id="OPH36946.1"/>
    </source>
</evidence>
<name>A0A1V4GXS6_MORLA</name>
<dbReference type="EMBL" id="MXAN01000041">
    <property type="protein sequence ID" value="OPH36946.1"/>
    <property type="molecule type" value="Genomic_DNA"/>
</dbReference>
<dbReference type="AlphaFoldDB" id="A0A1V4GXS6"/>
<gene>
    <name evidence="1" type="ORF">B5J94_06300</name>
</gene>
<comment type="caution">
    <text evidence="1">The sequence shown here is derived from an EMBL/GenBank/DDBJ whole genome shotgun (WGS) entry which is preliminary data.</text>
</comment>
<evidence type="ECO:0000313" key="2">
    <source>
        <dbReference type="Proteomes" id="UP000191025"/>
    </source>
</evidence>